<dbReference type="SMART" id="SM00322">
    <property type="entry name" value="KH"/>
    <property type="match status" value="2"/>
</dbReference>
<dbReference type="OrthoDB" id="1937934at2759"/>
<dbReference type="PANTHER" id="PTHR10288">
    <property type="entry name" value="KH DOMAIN CONTAINING RNA BINDING PROTEIN"/>
    <property type="match status" value="1"/>
</dbReference>
<proteinExistence type="predicted"/>
<evidence type="ECO:0000313" key="6">
    <source>
        <dbReference type="Proteomes" id="UP000708148"/>
    </source>
</evidence>
<evidence type="ECO:0000313" key="5">
    <source>
        <dbReference type="EMBL" id="CAD7705358.1"/>
    </source>
</evidence>
<reference evidence="5" key="1">
    <citation type="submission" date="2020-12" db="EMBL/GenBank/DDBJ databases">
        <authorList>
            <person name="Iha C."/>
        </authorList>
    </citation>
    <scope>NUCLEOTIDE SEQUENCE</scope>
</reference>
<keyword evidence="1" id="KW-0677">Repeat</keyword>
<dbReference type="InterPro" id="IPR036612">
    <property type="entry name" value="KH_dom_type_1_sf"/>
</dbReference>
<keyword evidence="6" id="KW-1185">Reference proteome</keyword>
<dbReference type="AlphaFoldDB" id="A0A8S1JEB5"/>
<name>A0A8S1JEB5_9CHLO</name>
<feature type="region of interest" description="Disordered" evidence="3">
    <location>
        <begin position="1"/>
        <end position="45"/>
    </location>
</feature>
<gene>
    <name evidence="5" type="ORF">OSTQU699_LOCUS10712</name>
</gene>
<dbReference type="SUPFAM" id="SSF54791">
    <property type="entry name" value="Eukaryotic type KH-domain (KH-domain type I)"/>
    <property type="match status" value="2"/>
</dbReference>
<feature type="compositionally biased region" description="Basic and acidic residues" evidence="3">
    <location>
        <begin position="1"/>
        <end position="18"/>
    </location>
</feature>
<dbReference type="CDD" id="cd00105">
    <property type="entry name" value="KH-I"/>
    <property type="match status" value="2"/>
</dbReference>
<dbReference type="InterPro" id="IPR004087">
    <property type="entry name" value="KH_dom"/>
</dbReference>
<evidence type="ECO:0000256" key="2">
    <source>
        <dbReference type="PROSITE-ProRule" id="PRU00117"/>
    </source>
</evidence>
<dbReference type="Gene3D" id="3.30.1370.10">
    <property type="entry name" value="K Homology domain, type 1"/>
    <property type="match status" value="2"/>
</dbReference>
<feature type="domain" description="K Homology" evidence="4">
    <location>
        <begin position="51"/>
        <end position="121"/>
    </location>
</feature>
<dbReference type="EMBL" id="CAJHUC010003101">
    <property type="protein sequence ID" value="CAD7705358.1"/>
    <property type="molecule type" value="Genomic_DNA"/>
</dbReference>
<dbReference type="Pfam" id="PF00013">
    <property type="entry name" value="KH_1"/>
    <property type="match status" value="2"/>
</dbReference>
<dbReference type="InterPro" id="IPR004088">
    <property type="entry name" value="KH_dom_type_1"/>
</dbReference>
<dbReference type="Proteomes" id="UP000708148">
    <property type="component" value="Unassembled WGS sequence"/>
</dbReference>
<organism evidence="5 6">
    <name type="scientific">Ostreobium quekettii</name>
    <dbReference type="NCBI Taxonomy" id="121088"/>
    <lineage>
        <taxon>Eukaryota</taxon>
        <taxon>Viridiplantae</taxon>
        <taxon>Chlorophyta</taxon>
        <taxon>core chlorophytes</taxon>
        <taxon>Ulvophyceae</taxon>
        <taxon>TCBD clade</taxon>
        <taxon>Bryopsidales</taxon>
        <taxon>Ostreobineae</taxon>
        <taxon>Ostreobiaceae</taxon>
        <taxon>Ostreobium</taxon>
    </lineage>
</organism>
<evidence type="ECO:0000259" key="4">
    <source>
        <dbReference type="SMART" id="SM00322"/>
    </source>
</evidence>
<dbReference type="GO" id="GO:0003723">
    <property type="term" value="F:RNA binding"/>
    <property type="evidence" value="ECO:0007669"/>
    <property type="project" value="UniProtKB-UniRule"/>
</dbReference>
<feature type="compositionally biased region" description="Basic and acidic residues" evidence="3">
    <location>
        <begin position="36"/>
        <end position="45"/>
    </location>
</feature>
<comment type="caution">
    <text evidence="5">The sequence shown here is derived from an EMBL/GenBank/DDBJ whole genome shotgun (WGS) entry which is preliminary data.</text>
</comment>
<evidence type="ECO:0000256" key="3">
    <source>
        <dbReference type="SAM" id="MobiDB-lite"/>
    </source>
</evidence>
<evidence type="ECO:0000256" key="1">
    <source>
        <dbReference type="ARBA" id="ARBA00022737"/>
    </source>
</evidence>
<keyword evidence="2" id="KW-0694">RNA-binding</keyword>
<sequence>MKRVLENGADREEAEVRVPRVSARAGAGPRGGYRGGRPDDGARGQRDVHNVEMKAEIFAKKSMAGAVIGRGGDRVQSIRRNTGCQVHIRKGRSDEAEHVVELKGKKSQIEAALVEVQNVFAEVDPEYAREHPGISVASVQLKTLPEMVGCLIGRKGDRVRSIQESSGATVKVHKLVEGEKMQDVFIYGTLDEVDKAQELVTAALLSYDPDRSRNRRLEPVQRNTVMPEPLSGGRVMQQSTVLGGQTMLPGLAQTAVVAPAPAQPQMILQQTPGALAQQSTMLLLQADGTLMPIKVLNQGMPTAATTATLPGQTATITPQLIGQGGTTLLTQAPFGGLATSPSPAQTIVPMGTMGGAAGLGMGLAGGGPVDLVGQTVNQTGSGRKIPMTQGRL</sequence>
<feature type="domain" description="K Homology" evidence="4">
    <location>
        <begin position="135"/>
        <end position="205"/>
    </location>
</feature>
<dbReference type="PROSITE" id="PS50084">
    <property type="entry name" value="KH_TYPE_1"/>
    <property type="match status" value="2"/>
</dbReference>
<accession>A0A8S1JEB5</accession>
<protein>
    <recommendedName>
        <fullName evidence="4">K Homology domain-containing protein</fullName>
    </recommendedName>
</protein>